<comment type="caution">
    <text evidence="1">The sequence shown here is derived from an EMBL/GenBank/DDBJ whole genome shotgun (WGS) entry which is preliminary data.</text>
</comment>
<dbReference type="Proteomes" id="UP000197277">
    <property type="component" value="Unassembled WGS sequence"/>
</dbReference>
<reference evidence="1 2" key="1">
    <citation type="submission" date="2017-06" db="EMBL/GenBank/DDBJ databases">
        <title>Hymenobacter amundsenii sp. nov. isolated from regoliths in Antarctica.</title>
        <authorList>
            <person name="Sedlacek I."/>
            <person name="Kralova S."/>
            <person name="Pantucek R."/>
            <person name="Svec P."/>
            <person name="Holochova P."/>
            <person name="Stankova E."/>
            <person name="Vrbovska V."/>
            <person name="Busse H.-J."/>
        </authorList>
    </citation>
    <scope>NUCLEOTIDE SEQUENCE [LARGE SCALE GENOMIC DNA]</scope>
    <source>
        <strain evidence="1 2">CCM 8682</strain>
    </source>
</reference>
<dbReference type="EMBL" id="NIRR01000015">
    <property type="protein sequence ID" value="OWP63164.1"/>
    <property type="molecule type" value="Genomic_DNA"/>
</dbReference>
<organism evidence="1 2">
    <name type="scientific">Hymenobacter amundsenii</name>
    <dbReference type="NCBI Taxonomy" id="2006685"/>
    <lineage>
        <taxon>Bacteria</taxon>
        <taxon>Pseudomonadati</taxon>
        <taxon>Bacteroidota</taxon>
        <taxon>Cytophagia</taxon>
        <taxon>Cytophagales</taxon>
        <taxon>Hymenobacteraceae</taxon>
        <taxon>Hymenobacter</taxon>
    </lineage>
</organism>
<evidence type="ECO:0000313" key="1">
    <source>
        <dbReference type="EMBL" id="OWP63164.1"/>
    </source>
</evidence>
<keyword evidence="2" id="KW-1185">Reference proteome</keyword>
<accession>A0A246FKQ4</accession>
<protein>
    <submittedName>
        <fullName evidence="1">Uncharacterized protein</fullName>
    </submittedName>
</protein>
<sequence>MSTSNNPSSAGQSLDDAINAVKGGLTAAPAANQIDSWIGMLDLNGPGSQGEISLELKNLKDYISTNDSANIAHTLDALGQLATRAADEDVDEEIRTKLLQLGETLTGASTSLPK</sequence>
<gene>
    <name evidence="1" type="ORF">CDA63_10765</name>
</gene>
<proteinExistence type="predicted"/>
<dbReference type="OrthoDB" id="884457at2"/>
<name>A0A246FKQ4_9BACT</name>
<dbReference type="RefSeq" id="WP_088464458.1">
    <property type="nucleotide sequence ID" value="NZ_NIRR01000015.1"/>
</dbReference>
<evidence type="ECO:0000313" key="2">
    <source>
        <dbReference type="Proteomes" id="UP000197277"/>
    </source>
</evidence>
<dbReference type="AlphaFoldDB" id="A0A246FKQ4"/>